<dbReference type="InterPro" id="IPR045864">
    <property type="entry name" value="aa-tRNA-synth_II/BPL/LPL"/>
</dbReference>
<dbReference type="SUPFAM" id="SSF52954">
    <property type="entry name" value="Class II aaRS ABD-related"/>
    <property type="match status" value="1"/>
</dbReference>
<dbReference type="OrthoDB" id="9802304at2"/>
<comment type="subcellular location">
    <subcellularLocation>
        <location evidence="13">Cytoplasm</location>
    </subcellularLocation>
</comment>
<dbReference type="FunFam" id="3.30.930.10:FF:000002">
    <property type="entry name" value="Threonine--tRNA ligase"/>
    <property type="match status" value="1"/>
</dbReference>
<evidence type="ECO:0000256" key="1">
    <source>
        <dbReference type="ARBA" id="ARBA00008226"/>
    </source>
</evidence>
<dbReference type="PROSITE" id="PS51880">
    <property type="entry name" value="TGS"/>
    <property type="match status" value="1"/>
</dbReference>
<evidence type="ECO:0000313" key="16">
    <source>
        <dbReference type="EMBL" id="TWU28219.1"/>
    </source>
</evidence>
<dbReference type="Gene3D" id="3.40.50.800">
    <property type="entry name" value="Anticodon-binding domain"/>
    <property type="match status" value="1"/>
</dbReference>
<comment type="similarity">
    <text evidence="1 13">Belongs to the class-II aminoacyl-tRNA synthetase family.</text>
</comment>
<evidence type="ECO:0000256" key="3">
    <source>
        <dbReference type="ARBA" id="ARBA00022555"/>
    </source>
</evidence>
<evidence type="ECO:0000256" key="4">
    <source>
        <dbReference type="ARBA" id="ARBA00022598"/>
    </source>
</evidence>
<dbReference type="SMART" id="SM00863">
    <property type="entry name" value="tRNA_SAD"/>
    <property type="match status" value="1"/>
</dbReference>
<sequence>MLSVTLPDGTRREYSNSVTPYDVAAEIGPGLAKAAIAAEVDGAQIDLTTPLPAEGSVNLRLLTKRDPESLDILRHSCAHVMAQAVMRLHEGVQLAFGPCTSNGFYYDMLLKEPLSEEDFPAIEAEMAKIVKENLGFERMDVPRSKALSLCQELGQEFKVEHIDTGLSDEETLSFYRQGEFLDLCRGRHIPSTGHIGKAFKLTSLAGAYWKGDAARPQLQRLYATAFFDKQQLDDYLRLLEEAKRRDHRVLGKQLELFTISPLVGSGLVLWLPKGAIIRQTLEDYLKSELRQRGYDAVYTPNIGKVDLYEISGHFPYYSDSQFRPIEMEDGERYLLKPMNCPHHIMIYKSKPRSYRDLPVRLAEFGTVYRYEQSGELSGMTRVRGFTQDDAHIFCTEDQVAGEIRGCLEMTLKVLKSLGMDKYRVRLGFRDPESDKYVGNIEVWDRAEAAIQQVAEEMDLPGREPEPGEAAFYGPKIDFVVTDCIGREWQLGTVQLDYNLPSEERFGLEYIGADNQPHRPVMIHRAPLGSMERFVGVLIEHFAGAFPLWLAPEQARVLTVSEKSEEYGREIEAQLRAAGFRVTGDYRGQKLGAKIREAQLELIPYMLVVGEKDAQNDTVTLRDRIEGDLGALPVAEALAKLQQEVADKTVRQVADTGGAALVDRSKKNEY</sequence>
<dbReference type="InterPro" id="IPR012947">
    <property type="entry name" value="tRNA_SAD"/>
</dbReference>
<dbReference type="InterPro" id="IPR002314">
    <property type="entry name" value="aa-tRNA-synt_IIb"/>
</dbReference>
<keyword evidence="3 13" id="KW-0820">tRNA-binding</keyword>
<dbReference type="InterPro" id="IPR004095">
    <property type="entry name" value="TGS"/>
</dbReference>
<keyword evidence="7 13" id="KW-0862">Zinc</keyword>
<evidence type="ECO:0000256" key="13">
    <source>
        <dbReference type="HAMAP-Rule" id="MF_00184"/>
    </source>
</evidence>
<dbReference type="Pfam" id="PF03129">
    <property type="entry name" value="HGTP_anticodon"/>
    <property type="match status" value="1"/>
</dbReference>
<dbReference type="GO" id="GO:0004829">
    <property type="term" value="F:threonine-tRNA ligase activity"/>
    <property type="evidence" value="ECO:0007669"/>
    <property type="project" value="UniProtKB-UniRule"/>
</dbReference>
<feature type="domain" description="TGS" evidence="15">
    <location>
        <begin position="1"/>
        <end position="61"/>
    </location>
</feature>
<reference evidence="16 17" key="1">
    <citation type="submission" date="2019-02" db="EMBL/GenBank/DDBJ databases">
        <title>Deep-cultivation of Planctomycetes and their phenomic and genomic characterization uncovers novel biology.</title>
        <authorList>
            <person name="Wiegand S."/>
            <person name="Jogler M."/>
            <person name="Boedeker C."/>
            <person name="Pinto D."/>
            <person name="Vollmers J."/>
            <person name="Rivas-Marin E."/>
            <person name="Kohn T."/>
            <person name="Peeters S.H."/>
            <person name="Heuer A."/>
            <person name="Rast P."/>
            <person name="Oberbeckmann S."/>
            <person name="Bunk B."/>
            <person name="Jeske O."/>
            <person name="Meyerdierks A."/>
            <person name="Storesund J.E."/>
            <person name="Kallscheuer N."/>
            <person name="Luecker S."/>
            <person name="Lage O.M."/>
            <person name="Pohl T."/>
            <person name="Merkel B.J."/>
            <person name="Hornburger P."/>
            <person name="Mueller R.-W."/>
            <person name="Bruemmer F."/>
            <person name="Labrenz M."/>
            <person name="Spormann A.M."/>
            <person name="Op Den Camp H."/>
            <person name="Overmann J."/>
            <person name="Amann R."/>
            <person name="Jetten M.S.M."/>
            <person name="Mascher T."/>
            <person name="Medema M.H."/>
            <person name="Devos D.P."/>
            <person name="Kaster A.-K."/>
            <person name="Ovreas L."/>
            <person name="Rohde M."/>
            <person name="Galperin M.Y."/>
            <person name="Jogler C."/>
        </authorList>
    </citation>
    <scope>NUCLEOTIDE SEQUENCE [LARGE SCALE GENOMIC DNA]</scope>
    <source>
        <strain evidence="16 17">Pla144</strain>
    </source>
</reference>
<keyword evidence="2 13" id="KW-0963">Cytoplasm</keyword>
<keyword evidence="9 13" id="KW-0694">RNA-binding</keyword>
<dbReference type="PROSITE" id="PS50862">
    <property type="entry name" value="AA_TRNA_LIGASE_II"/>
    <property type="match status" value="1"/>
</dbReference>
<dbReference type="EMBL" id="SJPS01000002">
    <property type="protein sequence ID" value="TWU28219.1"/>
    <property type="molecule type" value="Genomic_DNA"/>
</dbReference>
<feature type="binding site" evidence="13">
    <location>
        <position position="391"/>
    </location>
    <ligand>
        <name>Zn(2+)</name>
        <dbReference type="ChEBI" id="CHEBI:29105"/>
        <note>catalytic</note>
    </ligand>
</feature>
<accession>A0A5C6CZX3</accession>
<dbReference type="GO" id="GO:0005524">
    <property type="term" value="F:ATP binding"/>
    <property type="evidence" value="ECO:0007669"/>
    <property type="project" value="UniProtKB-UniRule"/>
</dbReference>
<keyword evidence="6 13" id="KW-0547">Nucleotide-binding</keyword>
<name>A0A5C6CZX3_9BACT</name>
<dbReference type="PRINTS" id="PR01047">
    <property type="entry name" value="TRNASYNTHTHR"/>
</dbReference>
<dbReference type="Pfam" id="PF00587">
    <property type="entry name" value="tRNA-synt_2b"/>
    <property type="match status" value="1"/>
</dbReference>
<evidence type="ECO:0000256" key="6">
    <source>
        <dbReference type="ARBA" id="ARBA00022741"/>
    </source>
</evidence>
<dbReference type="GO" id="GO:0006435">
    <property type="term" value="P:threonyl-tRNA aminoacylation"/>
    <property type="evidence" value="ECO:0007669"/>
    <property type="project" value="UniProtKB-UniRule"/>
</dbReference>
<evidence type="ECO:0000256" key="7">
    <source>
        <dbReference type="ARBA" id="ARBA00022833"/>
    </source>
</evidence>
<evidence type="ECO:0000256" key="11">
    <source>
        <dbReference type="ARBA" id="ARBA00023146"/>
    </source>
</evidence>
<dbReference type="GO" id="GO:0046872">
    <property type="term" value="F:metal ion binding"/>
    <property type="evidence" value="ECO:0007669"/>
    <property type="project" value="UniProtKB-KW"/>
</dbReference>
<evidence type="ECO:0000256" key="2">
    <source>
        <dbReference type="ARBA" id="ARBA00022490"/>
    </source>
</evidence>
<feature type="binding site" evidence="13">
    <location>
        <position position="523"/>
    </location>
    <ligand>
        <name>Zn(2+)</name>
        <dbReference type="ChEBI" id="CHEBI:29105"/>
        <note>catalytic</note>
    </ligand>
</feature>
<dbReference type="CDD" id="cd01667">
    <property type="entry name" value="TGS_ThrRS"/>
    <property type="match status" value="1"/>
</dbReference>
<evidence type="ECO:0000256" key="9">
    <source>
        <dbReference type="ARBA" id="ARBA00022884"/>
    </source>
</evidence>
<keyword evidence="10 13" id="KW-0648">Protein biosynthesis</keyword>
<dbReference type="CDD" id="cd00860">
    <property type="entry name" value="ThrRS_anticodon"/>
    <property type="match status" value="1"/>
</dbReference>
<dbReference type="InterPro" id="IPR033728">
    <property type="entry name" value="ThrRS_core"/>
</dbReference>
<gene>
    <name evidence="13 16" type="primary">thrS</name>
    <name evidence="16" type="ORF">Pla144_15060</name>
</gene>
<comment type="subunit">
    <text evidence="13">Homodimer.</text>
</comment>
<dbReference type="InterPro" id="IPR006195">
    <property type="entry name" value="aa-tRNA-synth_II"/>
</dbReference>
<keyword evidence="5 13" id="KW-0479">Metal-binding</keyword>
<dbReference type="InterPro" id="IPR004154">
    <property type="entry name" value="Anticodon-bd"/>
</dbReference>
<dbReference type="HAMAP" id="MF_00184">
    <property type="entry name" value="Thr_tRNA_synth"/>
    <property type="match status" value="1"/>
</dbReference>
<dbReference type="InterPro" id="IPR012676">
    <property type="entry name" value="TGS-like"/>
</dbReference>
<dbReference type="InterPro" id="IPR002320">
    <property type="entry name" value="Thr-tRNA-ligase_IIa"/>
</dbReference>
<evidence type="ECO:0000256" key="8">
    <source>
        <dbReference type="ARBA" id="ARBA00022840"/>
    </source>
</evidence>
<dbReference type="AlphaFoldDB" id="A0A5C6CZX3"/>
<comment type="caution">
    <text evidence="13">Lacks conserved residue(s) required for the propagation of feature annotation.</text>
</comment>
<feature type="binding site" evidence="13">
    <location>
        <position position="340"/>
    </location>
    <ligand>
        <name>Zn(2+)</name>
        <dbReference type="ChEBI" id="CHEBI:29105"/>
        <note>catalytic</note>
    </ligand>
</feature>
<dbReference type="NCBIfam" id="TIGR00418">
    <property type="entry name" value="thrS"/>
    <property type="match status" value="1"/>
</dbReference>
<evidence type="ECO:0000259" key="14">
    <source>
        <dbReference type="PROSITE" id="PS50862"/>
    </source>
</evidence>
<comment type="catalytic activity">
    <reaction evidence="12 13">
        <text>tRNA(Thr) + L-threonine + ATP = L-threonyl-tRNA(Thr) + AMP + diphosphate + H(+)</text>
        <dbReference type="Rhea" id="RHEA:24624"/>
        <dbReference type="Rhea" id="RHEA-COMP:9670"/>
        <dbReference type="Rhea" id="RHEA-COMP:9704"/>
        <dbReference type="ChEBI" id="CHEBI:15378"/>
        <dbReference type="ChEBI" id="CHEBI:30616"/>
        <dbReference type="ChEBI" id="CHEBI:33019"/>
        <dbReference type="ChEBI" id="CHEBI:57926"/>
        <dbReference type="ChEBI" id="CHEBI:78442"/>
        <dbReference type="ChEBI" id="CHEBI:78534"/>
        <dbReference type="ChEBI" id="CHEBI:456215"/>
        <dbReference type="EC" id="6.1.1.3"/>
    </reaction>
</comment>
<dbReference type="RefSeq" id="WP_146449447.1">
    <property type="nucleotide sequence ID" value="NZ_SJPS01000002.1"/>
</dbReference>
<keyword evidence="17" id="KW-1185">Reference proteome</keyword>
<dbReference type="InterPro" id="IPR018163">
    <property type="entry name" value="Thr/Ala-tRNA-synth_IIc_edit"/>
</dbReference>
<dbReference type="SUPFAM" id="SSF81271">
    <property type="entry name" value="TGS-like"/>
    <property type="match status" value="1"/>
</dbReference>
<evidence type="ECO:0000256" key="5">
    <source>
        <dbReference type="ARBA" id="ARBA00022723"/>
    </source>
</evidence>
<dbReference type="PANTHER" id="PTHR11451:SF44">
    <property type="entry name" value="THREONINE--TRNA LIGASE, CHLOROPLASTIC_MITOCHONDRIAL 2"/>
    <property type="match status" value="1"/>
</dbReference>
<keyword evidence="4 13" id="KW-0436">Ligase</keyword>
<dbReference type="InterPro" id="IPR047246">
    <property type="entry name" value="ThrRS_anticodon"/>
</dbReference>
<dbReference type="CDD" id="cd00771">
    <property type="entry name" value="ThrRS_core"/>
    <property type="match status" value="1"/>
</dbReference>
<dbReference type="FunFam" id="3.40.50.800:FF:000001">
    <property type="entry name" value="Threonine--tRNA ligase"/>
    <property type="match status" value="1"/>
</dbReference>
<evidence type="ECO:0000256" key="12">
    <source>
        <dbReference type="ARBA" id="ARBA00049515"/>
    </source>
</evidence>
<dbReference type="Gene3D" id="3.30.54.20">
    <property type="match status" value="1"/>
</dbReference>
<comment type="caution">
    <text evidence="16">The sequence shown here is derived from an EMBL/GenBank/DDBJ whole genome shotgun (WGS) entry which is preliminary data.</text>
</comment>
<dbReference type="SUPFAM" id="SSF55186">
    <property type="entry name" value="ThrRS/AlaRS common domain"/>
    <property type="match status" value="1"/>
</dbReference>
<dbReference type="Gene3D" id="3.30.980.10">
    <property type="entry name" value="Threonyl-trna Synthetase, Chain A, domain 2"/>
    <property type="match status" value="1"/>
</dbReference>
<dbReference type="PANTHER" id="PTHR11451">
    <property type="entry name" value="THREONINE-TRNA LIGASE"/>
    <property type="match status" value="1"/>
</dbReference>
<feature type="domain" description="Aminoacyl-transfer RNA synthetases class-II family profile" evidence="14">
    <location>
        <begin position="234"/>
        <end position="546"/>
    </location>
</feature>
<dbReference type="Proteomes" id="UP000318437">
    <property type="component" value="Unassembled WGS sequence"/>
</dbReference>
<keyword evidence="8 13" id="KW-0067">ATP-binding</keyword>
<dbReference type="FunFam" id="3.30.980.10:FF:000005">
    <property type="entry name" value="Threonyl-tRNA synthetase, mitochondrial"/>
    <property type="match status" value="1"/>
</dbReference>
<evidence type="ECO:0000259" key="15">
    <source>
        <dbReference type="PROSITE" id="PS51880"/>
    </source>
</evidence>
<organism evidence="16 17">
    <name type="scientific">Bythopirellula polymerisocia</name>
    <dbReference type="NCBI Taxonomy" id="2528003"/>
    <lineage>
        <taxon>Bacteria</taxon>
        <taxon>Pseudomonadati</taxon>
        <taxon>Planctomycetota</taxon>
        <taxon>Planctomycetia</taxon>
        <taxon>Pirellulales</taxon>
        <taxon>Lacipirellulaceae</taxon>
        <taxon>Bythopirellula</taxon>
    </lineage>
</organism>
<evidence type="ECO:0000256" key="10">
    <source>
        <dbReference type="ARBA" id="ARBA00022917"/>
    </source>
</evidence>
<evidence type="ECO:0000313" key="17">
    <source>
        <dbReference type="Proteomes" id="UP000318437"/>
    </source>
</evidence>
<proteinExistence type="inferred from homology"/>
<dbReference type="SUPFAM" id="SSF55681">
    <property type="entry name" value="Class II aaRS and biotin synthetases"/>
    <property type="match status" value="1"/>
</dbReference>
<dbReference type="Gene3D" id="3.10.20.30">
    <property type="match status" value="1"/>
</dbReference>
<keyword evidence="11 13" id="KW-0030">Aminoacyl-tRNA synthetase</keyword>
<dbReference type="InterPro" id="IPR036621">
    <property type="entry name" value="Anticodon-bd_dom_sf"/>
</dbReference>
<dbReference type="Gene3D" id="3.30.930.10">
    <property type="entry name" value="Bira Bifunctional Protein, Domain 2"/>
    <property type="match status" value="1"/>
</dbReference>
<dbReference type="GO" id="GO:0000049">
    <property type="term" value="F:tRNA binding"/>
    <property type="evidence" value="ECO:0007669"/>
    <property type="project" value="UniProtKB-KW"/>
</dbReference>
<comment type="cofactor">
    <cofactor evidence="13">
        <name>Zn(2+)</name>
        <dbReference type="ChEBI" id="CHEBI:29105"/>
    </cofactor>
    <text evidence="13">Binds 1 zinc ion per subunit.</text>
</comment>
<dbReference type="EC" id="6.1.1.3" evidence="13"/>
<dbReference type="GO" id="GO:0005737">
    <property type="term" value="C:cytoplasm"/>
    <property type="evidence" value="ECO:0007669"/>
    <property type="project" value="UniProtKB-SubCell"/>
</dbReference>
<dbReference type="InterPro" id="IPR012675">
    <property type="entry name" value="Beta-grasp_dom_sf"/>
</dbReference>
<protein>
    <recommendedName>
        <fullName evidence="13">Threonine--tRNA ligase</fullName>
        <ecNumber evidence="13">6.1.1.3</ecNumber>
    </recommendedName>
    <alternativeName>
        <fullName evidence="13">Threonyl-tRNA synthetase</fullName>
        <shortName evidence="13">ThrRS</shortName>
    </alternativeName>
</protein>
<dbReference type="Pfam" id="PF02824">
    <property type="entry name" value="TGS"/>
    <property type="match status" value="1"/>
</dbReference>
<dbReference type="Pfam" id="PF07973">
    <property type="entry name" value="tRNA_SAD"/>
    <property type="match status" value="1"/>
</dbReference>